<dbReference type="InterPro" id="IPR006016">
    <property type="entry name" value="UspA"/>
</dbReference>
<dbReference type="KEGG" id="iis:EYM_02420"/>
<evidence type="ECO:0000313" key="3">
    <source>
        <dbReference type="Proteomes" id="UP000060778"/>
    </source>
</evidence>
<dbReference type="SUPFAM" id="SSF52402">
    <property type="entry name" value="Adenine nucleotide alpha hydrolases-like"/>
    <property type="match status" value="1"/>
</dbReference>
<protein>
    <submittedName>
        <fullName evidence="2">Universal stress protein</fullName>
    </submittedName>
</protein>
<dbReference type="EMBL" id="CP006867">
    <property type="protein sequence ID" value="ALU11552.1"/>
    <property type="molecule type" value="Genomic_DNA"/>
</dbReference>
<feature type="domain" description="UspA" evidence="1">
    <location>
        <begin position="8"/>
        <end position="149"/>
    </location>
</feature>
<evidence type="ECO:0000259" key="1">
    <source>
        <dbReference type="Pfam" id="PF00582"/>
    </source>
</evidence>
<proteinExistence type="predicted"/>
<keyword evidence="3" id="KW-1185">Reference proteome</keyword>
<dbReference type="Proteomes" id="UP000060778">
    <property type="component" value="Chromosome"/>
</dbReference>
<dbReference type="Pfam" id="PF00582">
    <property type="entry name" value="Usp"/>
    <property type="match status" value="1"/>
</dbReference>
<reference evidence="2 3" key="1">
    <citation type="submission" date="2013-11" db="EMBL/GenBank/DDBJ databases">
        <title>Comparative genomics of Ignicoccus.</title>
        <authorList>
            <person name="Podar M."/>
        </authorList>
    </citation>
    <scope>NUCLEOTIDE SEQUENCE [LARGE SCALE GENOMIC DNA]</scope>
    <source>
        <strain evidence="2 3">DSM 13165</strain>
    </source>
</reference>
<dbReference type="PANTHER" id="PTHR31964:SF113">
    <property type="entry name" value="USPA DOMAIN-CONTAINING PROTEIN"/>
    <property type="match status" value="1"/>
</dbReference>
<sequence length="153" mass="16689">MGEGKVLKKAIVALDGSEYSKYALEYVLDLLDKSKWKLILLHVIPSLEEFGIESVAPPSLVVQLLEELKENAKKIIEEGEAKAKEKGFEVEGLIKEGHVGKTIVQTAEELDVDLIAMGTRGLSGIKALILGSVARYVSNHAHCPVLVVRKKGE</sequence>
<name>A0A0U3FPZ0_9CREN</name>
<dbReference type="PRINTS" id="PR01438">
    <property type="entry name" value="UNVRSLSTRESS"/>
</dbReference>
<dbReference type="CDD" id="cd23659">
    <property type="entry name" value="USP_At3g01520-like"/>
    <property type="match status" value="1"/>
</dbReference>
<accession>A0A0U3FPZ0</accession>
<evidence type="ECO:0000313" key="2">
    <source>
        <dbReference type="EMBL" id="ALU11552.1"/>
    </source>
</evidence>
<dbReference type="InterPro" id="IPR006015">
    <property type="entry name" value="Universal_stress_UspA"/>
</dbReference>
<gene>
    <name evidence="2" type="ORF">EYM_02420</name>
</gene>
<dbReference type="PANTHER" id="PTHR31964">
    <property type="entry name" value="ADENINE NUCLEOTIDE ALPHA HYDROLASES-LIKE SUPERFAMILY PROTEIN"/>
    <property type="match status" value="1"/>
</dbReference>
<dbReference type="Gene3D" id="3.40.50.620">
    <property type="entry name" value="HUPs"/>
    <property type="match status" value="1"/>
</dbReference>
<dbReference type="STRING" id="940295.EYM_02420"/>
<organism evidence="2 3">
    <name type="scientific">Ignicoccus islandicus DSM 13165</name>
    <dbReference type="NCBI Taxonomy" id="940295"/>
    <lineage>
        <taxon>Archaea</taxon>
        <taxon>Thermoproteota</taxon>
        <taxon>Thermoprotei</taxon>
        <taxon>Desulfurococcales</taxon>
        <taxon>Desulfurococcaceae</taxon>
        <taxon>Ignicoccus</taxon>
    </lineage>
</organism>
<dbReference type="AlphaFoldDB" id="A0A0U3FPZ0"/>
<dbReference type="InterPro" id="IPR014729">
    <property type="entry name" value="Rossmann-like_a/b/a_fold"/>
</dbReference>